<keyword evidence="7" id="KW-0698">rRNA processing</keyword>
<dbReference type="GO" id="GO:0000462">
    <property type="term" value="P:maturation of SSU-rRNA from tricistronic rRNA transcript (SSU-rRNA, 5.8S rRNA, LSU-rRNA)"/>
    <property type="evidence" value="ECO:0007669"/>
    <property type="project" value="TreeGrafter"/>
</dbReference>
<dbReference type="GO" id="GO:0019843">
    <property type="term" value="F:rRNA binding"/>
    <property type="evidence" value="ECO:0007669"/>
    <property type="project" value="TreeGrafter"/>
</dbReference>
<dbReference type="Gene3D" id="3.40.50.300">
    <property type="entry name" value="P-loop containing nucleotide triphosphate hydrolases"/>
    <property type="match status" value="1"/>
</dbReference>
<dbReference type="Pfam" id="PF06862">
    <property type="entry name" value="Utp25_C"/>
    <property type="match status" value="1"/>
</dbReference>
<dbReference type="InterPro" id="IPR027417">
    <property type="entry name" value="P-loop_NTPase"/>
</dbReference>
<dbReference type="GO" id="GO:0034511">
    <property type="term" value="F:U3 snoRNA binding"/>
    <property type="evidence" value="ECO:0007669"/>
    <property type="project" value="InterPro"/>
</dbReference>
<accession>A0A5B0NSE8</accession>
<keyword evidence="5 7" id="KW-0539">Nucleus</keyword>
<gene>
    <name evidence="11" type="primary">UTP25_4</name>
    <name evidence="11" type="ORF">PGT21_022615</name>
</gene>
<comment type="subunit">
    <text evidence="7">Component of the ribosomal small subunit (SSU) processome composed of at least 40 protein subunits and snoRNA U3.</text>
</comment>
<keyword evidence="6 7" id="KW-0687">Ribonucleoprotein</keyword>
<evidence type="ECO:0000313" key="12">
    <source>
        <dbReference type="Proteomes" id="UP000324748"/>
    </source>
</evidence>
<dbReference type="Proteomes" id="UP000324748">
    <property type="component" value="Unassembled WGS sequence"/>
</dbReference>
<dbReference type="GO" id="GO:0032040">
    <property type="term" value="C:small-subunit processome"/>
    <property type="evidence" value="ECO:0007669"/>
    <property type="project" value="TreeGrafter"/>
</dbReference>
<comment type="caution">
    <text evidence="11">The sequence shown here is derived from an EMBL/GenBank/DDBJ whole genome shotgun (WGS) entry which is preliminary data.</text>
</comment>
<dbReference type="OrthoDB" id="10264378at2759"/>
<evidence type="ECO:0000256" key="5">
    <source>
        <dbReference type="ARBA" id="ARBA00023242"/>
    </source>
</evidence>
<dbReference type="InterPro" id="IPR053939">
    <property type="entry name" value="UTP25_C"/>
</dbReference>
<comment type="subcellular location">
    <subcellularLocation>
        <location evidence="2 7">Nucleus</location>
        <location evidence="2 7">Nucleolus</location>
    </subcellularLocation>
</comment>
<keyword evidence="12" id="KW-1185">Reference proteome</keyword>
<reference evidence="11 12" key="1">
    <citation type="submission" date="2019-05" db="EMBL/GenBank/DDBJ databases">
        <title>Emergence of the Ug99 lineage of the wheat stem rust pathogen through somatic hybridization.</title>
        <authorList>
            <person name="Li F."/>
            <person name="Upadhyaya N.M."/>
            <person name="Sperschneider J."/>
            <person name="Matny O."/>
            <person name="Nguyen-Phuc H."/>
            <person name="Mago R."/>
            <person name="Raley C."/>
            <person name="Miller M.E."/>
            <person name="Silverstein K.A.T."/>
            <person name="Henningsen E."/>
            <person name="Hirsch C.D."/>
            <person name="Visser B."/>
            <person name="Pretorius Z.A."/>
            <person name="Steffenson B.J."/>
            <person name="Schwessinger B."/>
            <person name="Dodds P.N."/>
            <person name="Figueroa M."/>
        </authorList>
    </citation>
    <scope>NUCLEOTIDE SEQUENCE [LARGE SCALE GENOMIC DNA]</scope>
    <source>
        <strain evidence="11">21-0</strain>
    </source>
</reference>
<comment type="function">
    <text evidence="1 7">DEAD-box RNA helicase-like protein required for pre-18S rRNA processing, specifically at sites A0, A1, and A2.</text>
</comment>
<evidence type="ECO:0000256" key="2">
    <source>
        <dbReference type="ARBA" id="ARBA00004604"/>
    </source>
</evidence>
<evidence type="ECO:0000256" key="3">
    <source>
        <dbReference type="ARBA" id="ARBA00009223"/>
    </source>
</evidence>
<dbReference type="EMBL" id="VSWC01000092">
    <property type="protein sequence ID" value="KAA1091070.1"/>
    <property type="molecule type" value="Genomic_DNA"/>
</dbReference>
<feature type="compositionally biased region" description="Basic residues" evidence="8">
    <location>
        <begin position="130"/>
        <end position="142"/>
    </location>
</feature>
<feature type="domain" description="UTP25 NTP hydrolase-like" evidence="10">
    <location>
        <begin position="208"/>
        <end position="355"/>
    </location>
</feature>
<sequence>MDESKFTQKKTAEVASNSKHKTITDRILLILDQQQEPDPPSSSNNPTLKPVLDRFNPHELRFFDSVNQYQDVWHTGIPYDHIELIYGTGNPSLWALQHILKITSIFAQLAPKPSTKKSILKSDLEGKSWRRAHQRKARRRRQNERSATKASRVRRSCCCYRSDPSGPRLAAQSHLARIYFDRQGPGKRFEKEYSLPARNGGLNWRLKTLSSSTPWTIESSFGATSTTTSSSLSNSTARKSASYSDFYQADLVIGSPVGLRKFIEKEGDADFMSSIEISIVDQMDVMQMQNWEHVEFVFEHLNRIPKKPRDTDFSRVKPWYLDSEAHHLRQSVMFSAHPSAEQHSLFRKLDNLSGKRLEFHETSKTYSVGLVAKVRPGIQQTWRAFDLGPDPLMDHQLRFDFFQKNILGPLQQSALVKEGLAGILVFVPSYFDFVRLENLFRSIEDLKFAAISEYSTPSEISAARSSFFNRHVSYLLVSERFHFFHRYKLRGARQIIFYAPPYHPEYYLEFVNQFPFLPSQNQPKDGAPGDGTFGPVDVKEVSVQVLFSKLDHAKIQPIIGLADSHKILKNLDHAHSFTFV</sequence>
<evidence type="ECO:0000259" key="9">
    <source>
        <dbReference type="Pfam" id="PF06862"/>
    </source>
</evidence>
<evidence type="ECO:0000259" key="10">
    <source>
        <dbReference type="Pfam" id="PF22916"/>
    </source>
</evidence>
<evidence type="ECO:0000256" key="4">
    <source>
        <dbReference type="ARBA" id="ARBA00015422"/>
    </source>
</evidence>
<organism evidence="11 12">
    <name type="scientific">Puccinia graminis f. sp. tritici</name>
    <dbReference type="NCBI Taxonomy" id="56615"/>
    <lineage>
        <taxon>Eukaryota</taxon>
        <taxon>Fungi</taxon>
        <taxon>Dikarya</taxon>
        <taxon>Basidiomycota</taxon>
        <taxon>Pucciniomycotina</taxon>
        <taxon>Pucciniomycetes</taxon>
        <taxon>Pucciniales</taxon>
        <taxon>Pucciniaceae</taxon>
        <taxon>Puccinia</taxon>
    </lineage>
</organism>
<dbReference type="PANTHER" id="PTHR12933:SF0">
    <property type="entry name" value="U3 SMALL NUCLEOLAR RNA-ASSOCIATED PROTEIN 25 HOMOLOG"/>
    <property type="match status" value="1"/>
</dbReference>
<comment type="similarity">
    <text evidence="3 7">Belongs to the UTP25 family.</text>
</comment>
<name>A0A5B0NSE8_PUCGR</name>
<feature type="region of interest" description="Disordered" evidence="8">
    <location>
        <begin position="130"/>
        <end position="149"/>
    </location>
</feature>
<proteinExistence type="inferred from homology"/>
<dbReference type="InterPro" id="IPR053940">
    <property type="entry name" value="UTP25_NTPase-like"/>
</dbReference>
<evidence type="ECO:0000256" key="6">
    <source>
        <dbReference type="ARBA" id="ARBA00023274"/>
    </source>
</evidence>
<evidence type="ECO:0000313" key="11">
    <source>
        <dbReference type="EMBL" id="KAA1091070.1"/>
    </source>
</evidence>
<dbReference type="AlphaFoldDB" id="A0A5B0NSE8"/>
<keyword evidence="7" id="KW-0690">Ribosome biogenesis</keyword>
<evidence type="ECO:0000256" key="1">
    <source>
        <dbReference type="ARBA" id="ARBA00002883"/>
    </source>
</evidence>
<dbReference type="PANTHER" id="PTHR12933">
    <property type="entry name" value="ORF PROTEIN-RELATED"/>
    <property type="match status" value="1"/>
</dbReference>
<evidence type="ECO:0000256" key="7">
    <source>
        <dbReference type="RuleBase" id="RU365070"/>
    </source>
</evidence>
<dbReference type="Pfam" id="PF22916">
    <property type="entry name" value="UTP25_NTPase-like"/>
    <property type="match status" value="1"/>
</dbReference>
<protein>
    <recommendedName>
        <fullName evidence="4 7">U3 small nucleolar RNA-associated protein 25</fullName>
        <shortName evidence="7">U3 snoRNA-associated protein 25</shortName>
    </recommendedName>
</protein>
<evidence type="ECO:0000256" key="8">
    <source>
        <dbReference type="SAM" id="MobiDB-lite"/>
    </source>
</evidence>
<dbReference type="InterPro" id="IPR010678">
    <property type="entry name" value="UTP25"/>
</dbReference>
<feature type="domain" description="UTP25 C-terminal" evidence="9">
    <location>
        <begin position="372"/>
        <end position="577"/>
    </location>
</feature>